<feature type="domain" description="GPI inositol-deacylase winged helix" evidence="2">
    <location>
        <begin position="48"/>
        <end position="135"/>
    </location>
</feature>
<dbReference type="PANTHER" id="PTHR10039:SF15">
    <property type="entry name" value="NACHT DOMAIN-CONTAINING PROTEIN"/>
    <property type="match status" value="1"/>
</dbReference>
<feature type="compositionally biased region" description="Low complexity" evidence="1">
    <location>
        <begin position="161"/>
        <end position="177"/>
    </location>
</feature>
<evidence type="ECO:0000313" key="3">
    <source>
        <dbReference type="EMBL" id="ODM18960.1"/>
    </source>
</evidence>
<name>A0A1E3BDB5_ASPCR</name>
<keyword evidence="4" id="KW-1185">Reference proteome</keyword>
<dbReference type="EMBL" id="JXNT01000005">
    <property type="protein sequence ID" value="ODM18960.1"/>
    <property type="molecule type" value="Genomic_DNA"/>
</dbReference>
<evidence type="ECO:0000256" key="1">
    <source>
        <dbReference type="SAM" id="MobiDB-lite"/>
    </source>
</evidence>
<accession>A0A1E3BDB5</accession>
<dbReference type="STRING" id="573508.A0A1E3BDB5"/>
<proteinExistence type="predicted"/>
<dbReference type="InterPro" id="IPR036047">
    <property type="entry name" value="F-box-like_dom_sf"/>
</dbReference>
<dbReference type="AlphaFoldDB" id="A0A1E3BDB5"/>
<dbReference type="PANTHER" id="PTHR10039">
    <property type="entry name" value="AMELOGENIN"/>
    <property type="match status" value="1"/>
</dbReference>
<protein>
    <recommendedName>
        <fullName evidence="2">GPI inositol-deacylase winged helix domain-containing protein</fullName>
    </recommendedName>
</protein>
<feature type="region of interest" description="Disordered" evidence="1">
    <location>
        <begin position="153"/>
        <end position="181"/>
    </location>
</feature>
<comment type="caution">
    <text evidence="3">The sequence shown here is derived from an EMBL/GenBank/DDBJ whole genome shotgun (WGS) entry which is preliminary data.</text>
</comment>
<dbReference type="Pfam" id="PF22939">
    <property type="entry name" value="WHD_GPIID"/>
    <property type="match status" value="1"/>
</dbReference>
<dbReference type="VEuPathDB" id="FungiDB:SI65_05577"/>
<dbReference type="InterPro" id="IPR054471">
    <property type="entry name" value="GPIID_WHD"/>
</dbReference>
<evidence type="ECO:0000259" key="2">
    <source>
        <dbReference type="Pfam" id="PF22939"/>
    </source>
</evidence>
<gene>
    <name evidence="3" type="ORF">SI65_05577</name>
</gene>
<dbReference type="OrthoDB" id="3800738at2759"/>
<evidence type="ECO:0000313" key="4">
    <source>
        <dbReference type="Proteomes" id="UP000094569"/>
    </source>
</evidence>
<reference evidence="3 4" key="1">
    <citation type="journal article" date="2016" name="BMC Genomics">
        <title>Comparative genomic and transcriptomic analyses of the Fuzhuan brick tea-fermentation fungus Aspergillus cristatus.</title>
        <authorList>
            <person name="Ge Y."/>
            <person name="Wang Y."/>
            <person name="Liu Y."/>
            <person name="Tan Y."/>
            <person name="Ren X."/>
            <person name="Zhang X."/>
            <person name="Hyde K.D."/>
            <person name="Liu Y."/>
            <person name="Liu Z."/>
        </authorList>
    </citation>
    <scope>NUCLEOTIDE SEQUENCE [LARGE SCALE GENOMIC DNA]</scope>
    <source>
        <strain evidence="3 4">GZAAS20.1005</strain>
    </source>
</reference>
<sequence length="270" mass="30975">MVLVKPLDLVQDEINEKRIRKVVERFHNGTGEYDDAYDETMRRIERQGQYAQELAKTVFGWVLNSFRPLTLLELQHALAVEIGAPEFDETNTTDIEQLISVCIGLVTIDEQTDSLKFVHYTIRYSMLTAKIDSSFYHHAVLFNYSLPQTSGSLSTDNELQTTSTAEAPSPTPLTTAAMKPKTTKQQNQHLIYYIPEILEPILLATDICTVLISAQRVCKSWHELITTSTALQTHLFFKPATPTPNTMRIRYPLLETFLWPHFYRKRPHST</sequence>
<dbReference type="SUPFAM" id="SSF81383">
    <property type="entry name" value="F-box domain"/>
    <property type="match status" value="1"/>
</dbReference>
<dbReference type="Proteomes" id="UP000094569">
    <property type="component" value="Unassembled WGS sequence"/>
</dbReference>
<organism evidence="3 4">
    <name type="scientific">Aspergillus cristatus</name>
    <name type="common">Chinese Fuzhuan brick tea-fermentation fungus</name>
    <name type="synonym">Eurotium cristatum</name>
    <dbReference type="NCBI Taxonomy" id="573508"/>
    <lineage>
        <taxon>Eukaryota</taxon>
        <taxon>Fungi</taxon>
        <taxon>Dikarya</taxon>
        <taxon>Ascomycota</taxon>
        <taxon>Pezizomycotina</taxon>
        <taxon>Eurotiomycetes</taxon>
        <taxon>Eurotiomycetidae</taxon>
        <taxon>Eurotiales</taxon>
        <taxon>Aspergillaceae</taxon>
        <taxon>Aspergillus</taxon>
        <taxon>Aspergillus subgen. Aspergillus</taxon>
    </lineage>
</organism>